<keyword evidence="2" id="KW-1133">Transmembrane helix</keyword>
<dbReference type="EMBL" id="GGMS01003549">
    <property type="protein sequence ID" value="MBY72752.1"/>
    <property type="molecule type" value="Transcribed_RNA"/>
</dbReference>
<feature type="transmembrane region" description="Helical" evidence="2">
    <location>
        <begin position="137"/>
        <end position="158"/>
    </location>
</feature>
<feature type="compositionally biased region" description="Basic residues" evidence="1">
    <location>
        <begin position="247"/>
        <end position="256"/>
    </location>
</feature>
<name>A0A2S2Q6E3_9HEMI</name>
<gene>
    <name evidence="3" type="ORF">g.5165</name>
</gene>
<keyword evidence="2" id="KW-0472">Membrane</keyword>
<reference evidence="3" key="1">
    <citation type="submission" date="2018-04" db="EMBL/GenBank/DDBJ databases">
        <title>Transcriptome assembly of Sipha flava.</title>
        <authorList>
            <person name="Scully E.D."/>
            <person name="Geib S.M."/>
            <person name="Palmer N.A."/>
            <person name="Koch K."/>
            <person name="Bradshaw J."/>
            <person name="Heng-Moss T."/>
            <person name="Sarath G."/>
        </authorList>
    </citation>
    <scope>NUCLEOTIDE SEQUENCE</scope>
</reference>
<feature type="region of interest" description="Disordered" evidence="1">
    <location>
        <begin position="247"/>
        <end position="274"/>
    </location>
</feature>
<sequence>MFYEKKKKRSSRDIYKITSRRVAPVGGRLIVVLIHSFSPSGRDQRNDSDGTKIQQLNAHRCAKRFVVRQTDRSNENRYKTVRILVYHCDLINRIELSGWGAGGLAQRSVLEAERTARRGSRRLHELDRRHSGRIVRLVRVLLVLGVVVVRQLLLGVLAPRGRRRLYARVDVQHAHLTQEQHLVDQPLGDDHRLSVHLPQLVGRVPAETVVVVGHRRLGRVAAHAAQYLRIVEVARGRLRVPVRGLRRGRGRRRRPGRVQYPPPPLRPNRATRPGAPFVHDHLQTAGCRRLLRFGGTRVLVLGPGSVLVHQYLSLVRLVIFVTIIRITAAQSHPFFALMLVV</sequence>
<protein>
    <submittedName>
        <fullName evidence="3">Uncharacterized protein</fullName>
    </submittedName>
</protein>
<accession>A0A2S2Q6E3</accession>
<evidence type="ECO:0000256" key="1">
    <source>
        <dbReference type="SAM" id="MobiDB-lite"/>
    </source>
</evidence>
<proteinExistence type="predicted"/>
<keyword evidence="2" id="KW-0812">Transmembrane</keyword>
<dbReference type="AlphaFoldDB" id="A0A2S2Q6E3"/>
<evidence type="ECO:0000256" key="2">
    <source>
        <dbReference type="SAM" id="Phobius"/>
    </source>
</evidence>
<evidence type="ECO:0000313" key="3">
    <source>
        <dbReference type="EMBL" id="MBY72752.1"/>
    </source>
</evidence>
<organism evidence="3">
    <name type="scientific">Sipha flava</name>
    <name type="common">yellow sugarcane aphid</name>
    <dbReference type="NCBI Taxonomy" id="143950"/>
    <lineage>
        <taxon>Eukaryota</taxon>
        <taxon>Metazoa</taxon>
        <taxon>Ecdysozoa</taxon>
        <taxon>Arthropoda</taxon>
        <taxon>Hexapoda</taxon>
        <taxon>Insecta</taxon>
        <taxon>Pterygota</taxon>
        <taxon>Neoptera</taxon>
        <taxon>Paraneoptera</taxon>
        <taxon>Hemiptera</taxon>
        <taxon>Sternorrhyncha</taxon>
        <taxon>Aphidomorpha</taxon>
        <taxon>Aphidoidea</taxon>
        <taxon>Aphididae</taxon>
        <taxon>Sipha</taxon>
    </lineage>
</organism>